<evidence type="ECO:0000313" key="3">
    <source>
        <dbReference type="Proteomes" id="UP000799118"/>
    </source>
</evidence>
<organism evidence="2 3">
    <name type="scientific">Gymnopus androsaceus JB14</name>
    <dbReference type="NCBI Taxonomy" id="1447944"/>
    <lineage>
        <taxon>Eukaryota</taxon>
        <taxon>Fungi</taxon>
        <taxon>Dikarya</taxon>
        <taxon>Basidiomycota</taxon>
        <taxon>Agaricomycotina</taxon>
        <taxon>Agaricomycetes</taxon>
        <taxon>Agaricomycetidae</taxon>
        <taxon>Agaricales</taxon>
        <taxon>Marasmiineae</taxon>
        <taxon>Omphalotaceae</taxon>
        <taxon>Gymnopus</taxon>
    </lineage>
</organism>
<name>A0A6A4GMC0_9AGAR</name>
<feature type="region of interest" description="Disordered" evidence="1">
    <location>
        <begin position="188"/>
        <end position="216"/>
    </location>
</feature>
<sequence length="216" mass="22643">MEIPPKKKDKLVCNDPYCCFPYCESNPEAHGKMYPSKEHTVTFEVGPPSGSHSLLPEPSSTSPGPKGTAPEPSASLPVAGSNLTAGNAPAFPQSFGTVSSIPAYPVSPCMVNVSFLTISSKNPSTAPGAAIISQELASRSYGPSSAPPAAFTTDVTPSFDGSEPLMSSATLNAVQAGTQDTAMAVKDFRAERDNPMDIALDKDLTKEKEQEEYEVA</sequence>
<evidence type="ECO:0000313" key="2">
    <source>
        <dbReference type="EMBL" id="KAE9386463.1"/>
    </source>
</evidence>
<evidence type="ECO:0000256" key="1">
    <source>
        <dbReference type="SAM" id="MobiDB-lite"/>
    </source>
</evidence>
<feature type="compositionally biased region" description="Basic and acidic residues" evidence="1">
    <location>
        <begin position="188"/>
        <end position="209"/>
    </location>
</feature>
<accession>A0A6A4GMC0</accession>
<dbReference type="EMBL" id="ML769877">
    <property type="protein sequence ID" value="KAE9386463.1"/>
    <property type="molecule type" value="Genomic_DNA"/>
</dbReference>
<gene>
    <name evidence="2" type="ORF">BT96DRAFT_1006068</name>
</gene>
<protein>
    <submittedName>
        <fullName evidence="2">Uncharacterized protein</fullName>
    </submittedName>
</protein>
<dbReference type="AlphaFoldDB" id="A0A6A4GMC0"/>
<dbReference type="Proteomes" id="UP000799118">
    <property type="component" value="Unassembled WGS sequence"/>
</dbReference>
<reference evidence="2" key="1">
    <citation type="journal article" date="2019" name="Environ. Microbiol.">
        <title>Fungal ecological strategies reflected in gene transcription - a case study of two litter decomposers.</title>
        <authorList>
            <person name="Barbi F."/>
            <person name="Kohler A."/>
            <person name="Barry K."/>
            <person name="Baskaran P."/>
            <person name="Daum C."/>
            <person name="Fauchery L."/>
            <person name="Ihrmark K."/>
            <person name="Kuo A."/>
            <person name="LaButti K."/>
            <person name="Lipzen A."/>
            <person name="Morin E."/>
            <person name="Grigoriev I.V."/>
            <person name="Henrissat B."/>
            <person name="Lindahl B."/>
            <person name="Martin F."/>
        </authorList>
    </citation>
    <scope>NUCLEOTIDE SEQUENCE</scope>
    <source>
        <strain evidence="2">JB14</strain>
    </source>
</reference>
<feature type="region of interest" description="Disordered" evidence="1">
    <location>
        <begin position="40"/>
        <end position="80"/>
    </location>
</feature>
<keyword evidence="3" id="KW-1185">Reference proteome</keyword>
<proteinExistence type="predicted"/>